<feature type="transmembrane region" description="Helical" evidence="9">
    <location>
        <begin position="152"/>
        <end position="174"/>
    </location>
</feature>
<dbReference type="GO" id="GO:0005886">
    <property type="term" value="C:plasma membrane"/>
    <property type="evidence" value="ECO:0007669"/>
    <property type="project" value="UniProtKB-SubCell"/>
</dbReference>
<feature type="transmembrane region" description="Helical" evidence="9">
    <location>
        <begin position="186"/>
        <end position="207"/>
    </location>
</feature>
<dbReference type="InterPro" id="IPR036259">
    <property type="entry name" value="MFS_trans_sf"/>
</dbReference>
<dbReference type="SUPFAM" id="SSF103473">
    <property type="entry name" value="MFS general substrate transporter"/>
    <property type="match status" value="1"/>
</dbReference>
<evidence type="ECO:0000256" key="1">
    <source>
        <dbReference type="ARBA" id="ARBA00004651"/>
    </source>
</evidence>
<feature type="transmembrane region" description="Helical" evidence="9">
    <location>
        <begin position="476"/>
        <end position="494"/>
    </location>
</feature>
<sequence length="501" mass="53875">MSKDQSNKGRDYGGITIQTPEEQGGGGGGCVEFEPTKVKPSSWWKTEFAGMAGNILEWYDFALFGFFDDVISANFFPPNQPGHSAMIESFLVFGGAFLMRPIGGVLLGQMGDKYGRKVALETSVFLMAFPTFFLGCLPTYSQVGWLSTVLLILVRLMQGLSVGGQLVSSLVFLLEHEDKKRWGFHGSAVMAAACSGTLLGGLVGTAMRAFVSKEALYSWAWRVPFLCGIIVGWSGYYLKHHVENDGPPPMTAGTNAPCDDSSHIAEKKDEENGTSAEAAKLIPEADGGSSKHDTNQIRDSPLKIALSKPYRRSLLSCCLVPTVWGGGFYIIYIWMAIFMEDVVSPPIPHAFSITSASLFACTVVLFPFAGMLSDIYGRVRIMAFGAISIALFGPVALQIINDSAQRPVVAFMAQFMLGNMLSLWAAPMCAWMVESFPPEARLTAVSIGYNTGMGVAGGISPGLATYMVDLIGPCSPGYLISFLAFISLIGLYIAPSSCVGK</sequence>
<evidence type="ECO:0000256" key="9">
    <source>
        <dbReference type="SAM" id="Phobius"/>
    </source>
</evidence>
<gene>
    <name evidence="11" type="ORF">DBRI00130_LOCUS27811</name>
</gene>
<keyword evidence="3" id="KW-1003">Cell membrane</keyword>
<feature type="compositionally biased region" description="Basic and acidic residues" evidence="8">
    <location>
        <begin position="260"/>
        <end position="271"/>
    </location>
</feature>
<feature type="transmembrane region" description="Helical" evidence="9">
    <location>
        <begin position="87"/>
        <end position="107"/>
    </location>
</feature>
<feature type="domain" description="Major facilitator superfamily (MFS) profile" evidence="10">
    <location>
        <begin position="46"/>
        <end position="499"/>
    </location>
</feature>
<dbReference type="EMBL" id="HBNS01035607">
    <property type="protein sequence ID" value="CAE4631797.1"/>
    <property type="molecule type" value="Transcribed_RNA"/>
</dbReference>
<feature type="region of interest" description="Disordered" evidence="8">
    <location>
        <begin position="248"/>
        <end position="275"/>
    </location>
</feature>
<evidence type="ECO:0000256" key="4">
    <source>
        <dbReference type="ARBA" id="ARBA00022692"/>
    </source>
</evidence>
<keyword evidence="7 9" id="KW-0472">Membrane</keyword>
<feature type="transmembrane region" description="Helical" evidence="9">
    <location>
        <begin position="313"/>
        <end position="337"/>
    </location>
</feature>
<dbReference type="InterPro" id="IPR020846">
    <property type="entry name" value="MFS_dom"/>
</dbReference>
<keyword evidence="5" id="KW-0769">Symport</keyword>
<feature type="transmembrane region" description="Helical" evidence="9">
    <location>
        <begin position="349"/>
        <end position="369"/>
    </location>
</feature>
<accession>A0A7S4W836</accession>
<feature type="region of interest" description="Disordered" evidence="8">
    <location>
        <begin position="1"/>
        <end position="28"/>
    </location>
</feature>
<dbReference type="PROSITE" id="PS50850">
    <property type="entry name" value="MFS"/>
    <property type="match status" value="1"/>
</dbReference>
<reference evidence="11" key="1">
    <citation type="submission" date="2021-01" db="EMBL/GenBank/DDBJ databases">
        <authorList>
            <person name="Corre E."/>
            <person name="Pelletier E."/>
            <person name="Niang G."/>
            <person name="Scheremetjew M."/>
            <person name="Finn R."/>
            <person name="Kale V."/>
            <person name="Holt S."/>
            <person name="Cochrane G."/>
            <person name="Meng A."/>
            <person name="Brown T."/>
            <person name="Cohen L."/>
        </authorList>
    </citation>
    <scope>NUCLEOTIDE SEQUENCE</scope>
    <source>
        <strain evidence="11">GSO104</strain>
    </source>
</reference>
<dbReference type="PANTHER" id="PTHR43528:SF1">
    <property type="entry name" value="ALPHA-KETOGLUTARATE PERMEASE"/>
    <property type="match status" value="1"/>
</dbReference>
<keyword evidence="6 9" id="KW-1133">Transmembrane helix</keyword>
<evidence type="ECO:0000256" key="2">
    <source>
        <dbReference type="ARBA" id="ARBA00022448"/>
    </source>
</evidence>
<feature type="transmembrane region" description="Helical" evidence="9">
    <location>
        <begin position="381"/>
        <end position="400"/>
    </location>
</feature>
<evidence type="ECO:0000256" key="8">
    <source>
        <dbReference type="SAM" id="MobiDB-lite"/>
    </source>
</evidence>
<feature type="transmembrane region" description="Helical" evidence="9">
    <location>
        <begin position="412"/>
        <end position="433"/>
    </location>
</feature>
<dbReference type="InterPro" id="IPR051084">
    <property type="entry name" value="H+-coupled_symporters"/>
</dbReference>
<comment type="subcellular location">
    <subcellularLocation>
        <location evidence="1">Cell membrane</location>
        <topology evidence="1">Multi-pass membrane protein</topology>
    </subcellularLocation>
</comment>
<proteinExistence type="predicted"/>
<evidence type="ECO:0000313" key="11">
    <source>
        <dbReference type="EMBL" id="CAE4631797.1"/>
    </source>
</evidence>
<evidence type="ECO:0000256" key="6">
    <source>
        <dbReference type="ARBA" id="ARBA00022989"/>
    </source>
</evidence>
<feature type="transmembrane region" description="Helical" evidence="9">
    <location>
        <begin position="119"/>
        <end position="140"/>
    </location>
</feature>
<dbReference type="Pfam" id="PF00083">
    <property type="entry name" value="Sugar_tr"/>
    <property type="match status" value="1"/>
</dbReference>
<dbReference type="AlphaFoldDB" id="A0A7S4W836"/>
<dbReference type="InterPro" id="IPR005828">
    <property type="entry name" value="MFS_sugar_transport-like"/>
</dbReference>
<evidence type="ECO:0000256" key="5">
    <source>
        <dbReference type="ARBA" id="ARBA00022847"/>
    </source>
</evidence>
<name>A0A7S4W836_9STRA</name>
<keyword evidence="4 9" id="KW-0812">Transmembrane</keyword>
<keyword evidence="2" id="KW-0813">Transport</keyword>
<evidence type="ECO:0000256" key="3">
    <source>
        <dbReference type="ARBA" id="ARBA00022475"/>
    </source>
</evidence>
<dbReference type="PANTHER" id="PTHR43528">
    <property type="entry name" value="ALPHA-KETOGLUTARATE PERMEASE"/>
    <property type="match status" value="1"/>
</dbReference>
<feature type="transmembrane region" description="Helical" evidence="9">
    <location>
        <begin position="219"/>
        <end position="238"/>
    </location>
</feature>
<feature type="transmembrane region" description="Helical" evidence="9">
    <location>
        <begin position="445"/>
        <end position="464"/>
    </location>
</feature>
<feature type="compositionally biased region" description="Basic and acidic residues" evidence="8">
    <location>
        <begin position="1"/>
        <end position="11"/>
    </location>
</feature>
<protein>
    <recommendedName>
        <fullName evidence="10">Major facilitator superfamily (MFS) profile domain-containing protein</fullName>
    </recommendedName>
</protein>
<organism evidence="11">
    <name type="scientific">Ditylum brightwellii</name>
    <dbReference type="NCBI Taxonomy" id="49249"/>
    <lineage>
        <taxon>Eukaryota</taxon>
        <taxon>Sar</taxon>
        <taxon>Stramenopiles</taxon>
        <taxon>Ochrophyta</taxon>
        <taxon>Bacillariophyta</taxon>
        <taxon>Mediophyceae</taxon>
        <taxon>Lithodesmiophycidae</taxon>
        <taxon>Lithodesmiales</taxon>
        <taxon>Lithodesmiaceae</taxon>
        <taxon>Ditylum</taxon>
    </lineage>
</organism>
<evidence type="ECO:0000259" key="10">
    <source>
        <dbReference type="PROSITE" id="PS50850"/>
    </source>
</evidence>
<dbReference type="GO" id="GO:0015293">
    <property type="term" value="F:symporter activity"/>
    <property type="evidence" value="ECO:0007669"/>
    <property type="project" value="UniProtKB-KW"/>
</dbReference>
<evidence type="ECO:0000256" key="7">
    <source>
        <dbReference type="ARBA" id="ARBA00023136"/>
    </source>
</evidence>
<dbReference type="Gene3D" id="1.20.1250.20">
    <property type="entry name" value="MFS general substrate transporter like domains"/>
    <property type="match status" value="2"/>
</dbReference>